<dbReference type="InterPro" id="IPR015422">
    <property type="entry name" value="PyrdxlP-dep_Trfase_small"/>
</dbReference>
<keyword evidence="4" id="KW-0808">Transferase</keyword>
<evidence type="ECO:0000256" key="3">
    <source>
        <dbReference type="RuleBase" id="RU004508"/>
    </source>
</evidence>
<name>A0ABW4CCK3_9BACL</name>
<keyword evidence="1 3" id="KW-0663">Pyridoxal phosphate</keyword>
<evidence type="ECO:0000313" key="5">
    <source>
        <dbReference type="Proteomes" id="UP001597282"/>
    </source>
</evidence>
<keyword evidence="5" id="KW-1185">Reference proteome</keyword>
<dbReference type="Proteomes" id="UP001597282">
    <property type="component" value="Unassembled WGS sequence"/>
</dbReference>
<dbReference type="PANTHER" id="PTHR30244:SF36">
    <property type="entry name" value="3-OXO-GLUCOSE-6-PHOSPHATE:GLUTAMATE AMINOTRANSFERASE"/>
    <property type="match status" value="1"/>
</dbReference>
<dbReference type="Gene3D" id="3.90.1150.10">
    <property type="entry name" value="Aspartate Aminotransferase, domain 1"/>
    <property type="match status" value="1"/>
</dbReference>
<dbReference type="Pfam" id="PF01041">
    <property type="entry name" value="DegT_DnrJ_EryC1"/>
    <property type="match status" value="1"/>
</dbReference>
<dbReference type="InterPro" id="IPR000653">
    <property type="entry name" value="DegT/StrS_aminotransferase"/>
</dbReference>
<accession>A0ABW4CCK3</accession>
<organism evidence="4 5">
    <name type="scientific">Kroppenstedtia sanguinis</name>
    <dbReference type="NCBI Taxonomy" id="1380684"/>
    <lineage>
        <taxon>Bacteria</taxon>
        <taxon>Bacillati</taxon>
        <taxon>Bacillota</taxon>
        <taxon>Bacilli</taxon>
        <taxon>Bacillales</taxon>
        <taxon>Thermoactinomycetaceae</taxon>
        <taxon>Kroppenstedtia</taxon>
    </lineage>
</organism>
<dbReference type="PANTHER" id="PTHR30244">
    <property type="entry name" value="TRANSAMINASE"/>
    <property type="match status" value="1"/>
</dbReference>
<reference evidence="5" key="1">
    <citation type="journal article" date="2019" name="Int. J. Syst. Evol. Microbiol.">
        <title>The Global Catalogue of Microorganisms (GCM) 10K type strain sequencing project: providing services to taxonomists for standard genome sequencing and annotation.</title>
        <authorList>
            <consortium name="The Broad Institute Genomics Platform"/>
            <consortium name="The Broad Institute Genome Sequencing Center for Infectious Disease"/>
            <person name="Wu L."/>
            <person name="Ma J."/>
        </authorList>
    </citation>
    <scope>NUCLEOTIDE SEQUENCE [LARGE SCALE GENOMIC DNA]</scope>
    <source>
        <strain evidence="5">S1</strain>
    </source>
</reference>
<comment type="caution">
    <text evidence="4">The sequence shown here is derived from an EMBL/GenBank/DDBJ whole genome shotgun (WGS) entry which is preliminary data.</text>
</comment>
<evidence type="ECO:0000313" key="4">
    <source>
        <dbReference type="EMBL" id="MFD1427265.1"/>
    </source>
</evidence>
<keyword evidence="4" id="KW-0032">Aminotransferase</keyword>
<evidence type="ECO:0000256" key="2">
    <source>
        <dbReference type="ARBA" id="ARBA00037999"/>
    </source>
</evidence>
<comment type="similarity">
    <text evidence="2 3">Belongs to the DegT/DnrJ/EryC1 family.</text>
</comment>
<protein>
    <submittedName>
        <fullName evidence="4">DegT/DnrJ/EryC1/StrS family aminotransferase</fullName>
    </submittedName>
</protein>
<dbReference type="Gene3D" id="3.40.640.10">
    <property type="entry name" value="Type I PLP-dependent aspartate aminotransferase-like (Major domain)"/>
    <property type="match status" value="1"/>
</dbReference>
<dbReference type="SUPFAM" id="SSF53383">
    <property type="entry name" value="PLP-dependent transferases"/>
    <property type="match status" value="1"/>
</dbReference>
<dbReference type="InterPro" id="IPR015421">
    <property type="entry name" value="PyrdxlP-dep_Trfase_major"/>
</dbReference>
<proteinExistence type="inferred from homology"/>
<dbReference type="EMBL" id="JBHTNU010000008">
    <property type="protein sequence ID" value="MFD1427265.1"/>
    <property type="molecule type" value="Genomic_DNA"/>
</dbReference>
<evidence type="ECO:0000256" key="1">
    <source>
        <dbReference type="ARBA" id="ARBA00022898"/>
    </source>
</evidence>
<dbReference type="CDD" id="cd00616">
    <property type="entry name" value="AHBA_syn"/>
    <property type="match status" value="1"/>
</dbReference>
<dbReference type="GO" id="GO:0008483">
    <property type="term" value="F:transaminase activity"/>
    <property type="evidence" value="ECO:0007669"/>
    <property type="project" value="UniProtKB-KW"/>
</dbReference>
<dbReference type="RefSeq" id="WP_380165125.1">
    <property type="nucleotide sequence ID" value="NZ_JBHTNU010000008.1"/>
</dbReference>
<sequence length="370" mass="41377">MNRTPLLDLASQYRRIGGEIQEAMERVLESGRYILGPEVTALEKEVAAFSGTRHGVGVANGTDALLLTLDAWGIGPGDEVITTPFTFFATAEVISRLGARPVFVDIDPDTYNLDVHQLEQKYTSRTRAILPVHLFGQPVDLEEVTAFAKDRGLKVLEDAAQAIGAEYRGRRVGSFGDAATYSFFPTKNLGGYGDGGMVVTDDERLAEKLRSLRVHGRGPQSKYHHIDIGYNSRLDELQAAALRVKLRHLEAWNEARREKARIYDQSLVDLPVVPPVVPADRKSIYHLYIIQTRQREELMEHLRRREIAVAAYYPVPLHLQEVYQDLGYREGDLPVAEEVSRQAMALPLDPELSEAGQNRVIAAIKDFFLG</sequence>
<dbReference type="InterPro" id="IPR015424">
    <property type="entry name" value="PyrdxlP-dep_Trfase"/>
</dbReference>
<dbReference type="PIRSF" id="PIRSF000390">
    <property type="entry name" value="PLP_StrS"/>
    <property type="match status" value="1"/>
</dbReference>
<gene>
    <name evidence="4" type="ORF">ACFQ4Y_10045</name>
</gene>